<feature type="compositionally biased region" description="Acidic residues" evidence="2">
    <location>
        <begin position="7"/>
        <end position="19"/>
    </location>
</feature>
<dbReference type="PANTHER" id="PTHR12794:SF2">
    <property type="entry name" value="PROTEIN SINE1"/>
    <property type="match status" value="1"/>
</dbReference>
<dbReference type="GO" id="GO:0005634">
    <property type="term" value="C:nucleus"/>
    <property type="evidence" value="ECO:0007669"/>
    <property type="project" value="TreeGrafter"/>
</dbReference>
<dbReference type="PANTHER" id="PTHR12794">
    <property type="entry name" value="GEMIN2"/>
    <property type="match status" value="1"/>
</dbReference>
<dbReference type="Pfam" id="PF12796">
    <property type="entry name" value="Ank_2"/>
    <property type="match status" value="1"/>
</dbReference>
<dbReference type="SUPFAM" id="SSF48403">
    <property type="entry name" value="Ankyrin repeat"/>
    <property type="match status" value="1"/>
</dbReference>
<dbReference type="GO" id="GO:0000387">
    <property type="term" value="P:spliceosomal snRNP assembly"/>
    <property type="evidence" value="ECO:0007669"/>
    <property type="project" value="InterPro"/>
</dbReference>
<proteinExistence type="predicted"/>
<feature type="repeat" description="ANK" evidence="1">
    <location>
        <begin position="332"/>
        <end position="364"/>
    </location>
</feature>
<feature type="region of interest" description="Disordered" evidence="2">
    <location>
        <begin position="1"/>
        <end position="41"/>
    </location>
</feature>
<name>A0A1Y5IJ71_OSTTA</name>
<dbReference type="eggNOG" id="ENOG502QPK4">
    <property type="taxonomic scope" value="Eukaryota"/>
</dbReference>
<gene>
    <name evidence="3" type="ORF">BE221DRAFT_170716</name>
</gene>
<dbReference type="Pfam" id="PF00023">
    <property type="entry name" value="Ank"/>
    <property type="match status" value="1"/>
</dbReference>
<dbReference type="KEGG" id="ota:OT_ostta09g04480"/>
<feature type="repeat" description="ANK" evidence="1">
    <location>
        <begin position="299"/>
        <end position="331"/>
    </location>
</feature>
<sequence length="529" mass="58054">MERDQTADDESESSESVDDEGLRRQVLEVDGEPDYASGPPMDGFEYLRRVAYEARQSPDIMRAENLDASVFSTQSAGVYAAKVDEETELAPPDWAKPNREWTRRTVGDFSDLRIHVSRMLASTSTRNCSGASGTSAYPRCGDRRAWEKLCAEIVEPPIGAVLAMDAVTCAHLLRHVSHALCRYDYDGDNADFEEIIRLLRWFHALCARVDLPLDPDTEAGIRSAMKGVARGRLSVVSGEDALVAHFNLAIAIGGGYFKQWRDEGSRVMMSILEAVACGSVDDVDSALKTGECIDVLNELGEAALMIATRARDVTMVRHLLERGANCRLRNANGDTSLHVACFTGQLKVVEALLSHGALLEGLGEQSNRPIHLACAGGFEDVVACLLLRGCVVNAQNANGALPSTLCAKFERVRAIVSDIERLGEVSRDALRREVAARGATVAIERRNIAREEDERRVREAQEQDAQRAETTRARDAELRRIVAEKDAALAEIAALREKEEERLKVEEAKKAKRAKLAAKKAKVGVGKRT</sequence>
<dbReference type="InterPro" id="IPR036770">
    <property type="entry name" value="Ankyrin_rpt-contain_sf"/>
</dbReference>
<dbReference type="InterPro" id="IPR035426">
    <property type="entry name" value="Gemin2/Brr1"/>
</dbReference>
<reference evidence="3" key="1">
    <citation type="submission" date="2017-04" db="EMBL/GenBank/DDBJ databases">
        <title>Population genomics of picophytoplankton unveils novel chromosome hypervariability.</title>
        <authorList>
            <consortium name="DOE Joint Genome Institute"/>
            <person name="Blanc-Mathieu R."/>
            <person name="Krasovec M."/>
            <person name="Hebrard M."/>
            <person name="Yau S."/>
            <person name="Desgranges E."/>
            <person name="Martin J."/>
            <person name="Schackwitz W."/>
            <person name="Kuo A."/>
            <person name="Salin G."/>
            <person name="Donnadieu C."/>
            <person name="Desdevises Y."/>
            <person name="Sanchez-Ferandin S."/>
            <person name="Moreau H."/>
            <person name="Rivals E."/>
            <person name="Grigoriev I.V."/>
            <person name="Grimsley N."/>
            <person name="Eyre-Walker A."/>
            <person name="Piganeau G."/>
        </authorList>
    </citation>
    <scope>NUCLEOTIDE SEQUENCE [LARGE SCALE GENOMIC DNA]</scope>
    <source>
        <strain evidence="3">RCC 1115</strain>
    </source>
</reference>
<evidence type="ECO:0000256" key="1">
    <source>
        <dbReference type="PROSITE-ProRule" id="PRU00023"/>
    </source>
</evidence>
<dbReference type="PROSITE" id="PS50088">
    <property type="entry name" value="ANK_REPEAT"/>
    <property type="match status" value="3"/>
</dbReference>
<dbReference type="RefSeq" id="XP_003081432.2">
    <property type="nucleotide sequence ID" value="XM_003081384.2"/>
</dbReference>
<keyword evidence="1" id="KW-0040">ANK repeat</keyword>
<evidence type="ECO:0000256" key="2">
    <source>
        <dbReference type="SAM" id="MobiDB-lite"/>
    </source>
</evidence>
<organism evidence="3">
    <name type="scientific">Ostreococcus tauri</name>
    <name type="common">Marine green alga</name>
    <dbReference type="NCBI Taxonomy" id="70448"/>
    <lineage>
        <taxon>Eukaryota</taxon>
        <taxon>Viridiplantae</taxon>
        <taxon>Chlorophyta</taxon>
        <taxon>Mamiellophyceae</taxon>
        <taxon>Mamiellales</taxon>
        <taxon>Bathycoccaceae</taxon>
        <taxon>Ostreococcus</taxon>
    </lineage>
</organism>
<feature type="region of interest" description="Disordered" evidence="2">
    <location>
        <begin position="452"/>
        <end position="471"/>
    </location>
</feature>
<dbReference type="Pfam" id="PF04938">
    <property type="entry name" value="SIP1"/>
    <property type="match status" value="1"/>
</dbReference>
<dbReference type="AlphaFoldDB" id="A0A1Y5IJ71"/>
<dbReference type="GO" id="GO:0032797">
    <property type="term" value="C:SMN complex"/>
    <property type="evidence" value="ECO:0007669"/>
    <property type="project" value="TreeGrafter"/>
</dbReference>
<dbReference type="Proteomes" id="UP000195557">
    <property type="component" value="Unassembled WGS sequence"/>
</dbReference>
<protein>
    <submittedName>
        <fullName evidence="3">Ca2+-independent phospholipase A2</fullName>
    </submittedName>
</protein>
<dbReference type="Gene3D" id="1.20.58.1070">
    <property type="match status" value="1"/>
</dbReference>
<dbReference type="SMART" id="SM00248">
    <property type="entry name" value="ANK"/>
    <property type="match status" value="3"/>
</dbReference>
<accession>A0A1Y5IJ71</accession>
<dbReference type="OrthoDB" id="428895at2759"/>
<evidence type="ECO:0000313" key="3">
    <source>
        <dbReference type="EMBL" id="OUS48707.1"/>
    </source>
</evidence>
<dbReference type="PROSITE" id="PS50297">
    <property type="entry name" value="ANK_REP_REGION"/>
    <property type="match status" value="2"/>
</dbReference>
<dbReference type="InterPro" id="IPR002110">
    <property type="entry name" value="Ankyrin_rpt"/>
</dbReference>
<dbReference type="EMBL" id="KZ155772">
    <property type="protein sequence ID" value="OUS48707.1"/>
    <property type="molecule type" value="Genomic_DNA"/>
</dbReference>
<dbReference type="Gene3D" id="1.25.40.20">
    <property type="entry name" value="Ankyrin repeat-containing domain"/>
    <property type="match status" value="1"/>
</dbReference>
<feature type="repeat" description="ANK" evidence="1">
    <location>
        <begin position="365"/>
        <end position="397"/>
    </location>
</feature>